<dbReference type="PANTHER" id="PTHR13375:SF3">
    <property type="entry name" value="THO COMPLEX SUBUNIT 5 HOMOLOG"/>
    <property type="match status" value="1"/>
</dbReference>
<keyword evidence="3" id="KW-0539">Nucleus</keyword>
<dbReference type="EMBL" id="LR791086">
    <property type="protein sequence ID" value="CAB3266948.1"/>
    <property type="molecule type" value="mRNA"/>
</dbReference>
<gene>
    <name evidence="5" type="primary">Thoc5</name>
</gene>
<dbReference type="InterPro" id="IPR019163">
    <property type="entry name" value="THO_Thoc5"/>
</dbReference>
<comment type="similarity">
    <text evidence="2">Belongs to the THOC5 family.</text>
</comment>
<feature type="compositionally biased region" description="Basic and acidic residues" evidence="4">
    <location>
        <begin position="296"/>
        <end position="313"/>
    </location>
</feature>
<evidence type="ECO:0000256" key="4">
    <source>
        <dbReference type="SAM" id="MobiDB-lite"/>
    </source>
</evidence>
<dbReference type="Pfam" id="PF09766">
    <property type="entry name" value="FmiP_Thoc5"/>
    <property type="match status" value="1"/>
</dbReference>
<dbReference type="GO" id="GO:0003729">
    <property type="term" value="F:mRNA binding"/>
    <property type="evidence" value="ECO:0007669"/>
    <property type="project" value="TreeGrafter"/>
</dbReference>
<accession>A0A6F9DV89</accession>
<proteinExistence type="evidence at transcript level"/>
<name>A0A6F9DV89_9ASCI</name>
<evidence type="ECO:0000256" key="1">
    <source>
        <dbReference type="ARBA" id="ARBA00004123"/>
    </source>
</evidence>
<evidence type="ECO:0000313" key="5">
    <source>
        <dbReference type="EMBL" id="CAB3266948.1"/>
    </source>
</evidence>
<feature type="compositionally biased region" description="Acidic residues" evidence="4">
    <location>
        <begin position="286"/>
        <end position="295"/>
    </location>
</feature>
<reference evidence="5" key="1">
    <citation type="submission" date="2020-04" db="EMBL/GenBank/DDBJ databases">
        <authorList>
            <person name="Neveu A P."/>
        </authorList>
    </citation>
    <scope>NUCLEOTIDE SEQUENCE</scope>
    <source>
        <tissue evidence="5">Whole embryo</tissue>
    </source>
</reference>
<organism evidence="5">
    <name type="scientific">Phallusia mammillata</name>
    <dbReference type="NCBI Taxonomy" id="59560"/>
    <lineage>
        <taxon>Eukaryota</taxon>
        <taxon>Metazoa</taxon>
        <taxon>Chordata</taxon>
        <taxon>Tunicata</taxon>
        <taxon>Ascidiacea</taxon>
        <taxon>Phlebobranchia</taxon>
        <taxon>Ascidiidae</taxon>
        <taxon>Phallusia</taxon>
    </lineage>
</organism>
<feature type="region of interest" description="Disordered" evidence="4">
    <location>
        <begin position="269"/>
        <end position="313"/>
    </location>
</feature>
<sequence length="669" mass="76487">MASSKPTMEQTVLMFSKVCENIRNNMSQVVTHKNADGQTKAENITELRMQGSFNFLTLKQLNRSAQIQCKSVKDKTLETKQKLDGYNLQLENLQYEISHLHKEITKCMEFRSRHEDIELVSENNFYKDAPADISRPDVTKHDEHIRTLARLDWELEQRKRLSNHLEEVKQIKDGVVEQTSVKKQKLQTLAPSLDNLLKSSLPLQDAFDLPIDKLRKQHELARLLPRPLFVLFLQAKAYQEACDKLMSVEIDGDESAARQLLQMQIETERRATASNNHNEDLKADESDSDQEEKDDQDSGRGHKSRRDSTRMEYENSVNSNSLFTCHPLQINIELKTKKSATALSLQFHYVTNHKFVTVRSSLHHRTKHSDASDSFLKASNLLTCLTPNDFGLQCPNATTNFSMDKVSASELSAAFQSVGHPYMWAQQVCGLEFLSAENSRQPGEDMQISFSHMKGTVEKLRKRVESRIKLTKQLEQFAKNVIRCDKDVTSMLPTQIYTSLSSWSQITFDEYSKLPQSAAVLDVGLLQGDGKSEQHAFYLATLKRGNTVTVKASVVVFASYPVDAPLIMLLLDWRGEKTSENDFNLREMEAELNIHWPKTLTHKMDSILSAQLLRLQSMVDVYVETECQNNEVGQPVEFPLNRICPLIAKGPARLKPFMYNSETKTHYHR</sequence>
<evidence type="ECO:0000256" key="2">
    <source>
        <dbReference type="ARBA" id="ARBA00008044"/>
    </source>
</evidence>
<dbReference type="PANTHER" id="PTHR13375">
    <property type="entry name" value="FMS INTERACTING PROTEIN"/>
    <property type="match status" value="1"/>
</dbReference>
<dbReference type="AlphaFoldDB" id="A0A6F9DV89"/>
<evidence type="ECO:0000256" key="3">
    <source>
        <dbReference type="ARBA" id="ARBA00023242"/>
    </source>
</evidence>
<dbReference type="GO" id="GO:0000445">
    <property type="term" value="C:THO complex part of transcription export complex"/>
    <property type="evidence" value="ECO:0007669"/>
    <property type="project" value="TreeGrafter"/>
</dbReference>
<protein>
    <submittedName>
        <fullName evidence="5">THO complex subunit 5 homolog</fullName>
    </submittedName>
</protein>
<feature type="compositionally biased region" description="Basic and acidic residues" evidence="4">
    <location>
        <begin position="269"/>
        <end position="285"/>
    </location>
</feature>
<dbReference type="GO" id="GO:0006406">
    <property type="term" value="P:mRNA export from nucleus"/>
    <property type="evidence" value="ECO:0007669"/>
    <property type="project" value="TreeGrafter"/>
</dbReference>
<comment type="subcellular location">
    <subcellularLocation>
        <location evidence="1">Nucleus</location>
    </subcellularLocation>
</comment>